<dbReference type="SUPFAM" id="SSF52540">
    <property type="entry name" value="P-loop containing nucleoside triphosphate hydrolases"/>
    <property type="match status" value="1"/>
</dbReference>
<evidence type="ECO:0000313" key="2">
    <source>
        <dbReference type="EMBL" id="EKE44070.1"/>
    </source>
</evidence>
<dbReference type="STRING" id="1231392.OCGS_1826"/>
<dbReference type="Proteomes" id="UP000006765">
    <property type="component" value="Unassembled WGS sequence"/>
</dbReference>
<accession>K2I585</accession>
<feature type="domain" description="Putative endonuclease Z1" evidence="1">
    <location>
        <begin position="314"/>
        <end position="528"/>
    </location>
</feature>
<dbReference type="InterPro" id="IPR018310">
    <property type="entry name" value="Put_endonuclease_Z1-dom"/>
</dbReference>
<evidence type="ECO:0000259" key="1">
    <source>
        <dbReference type="Pfam" id="PF10593"/>
    </source>
</evidence>
<dbReference type="GO" id="GO:0004519">
    <property type="term" value="F:endonuclease activity"/>
    <property type="evidence" value="ECO:0007669"/>
    <property type="project" value="UniProtKB-KW"/>
</dbReference>
<sequence length="746" mass="83884">MKFSETKCPRGCPMANDPRTITVAPARADADGGWSPTQGAAFTDLLNANAALSDDEKERLVQETVSIMSDCVPPEAADAVNTGLVIGYVQSGKTLSFTSLAALARDNRFRLVILLAGTTNNLVEQSFDRLKGDLDTAGTREWNVFTTQQKAFQQSEVERVNTELARWRRGSPRARTIMIVSMKQHQHLDNLARLLGGSDFSDVPTLIIDDEGDQAGMNTKAKQDDESTTYSRIKALRALFPHHSYILYTATPQAPLLISRIDALSPDFGRVLTPGTHYVGGQEFFVDGADKYVKLIPLSEVPDKNDPPHEAPESLRAALRDFFIGVAIGLLEDEFQRGRNRSMMIHPAVAKDEHLMFKRWTQQIKDHWSAVLQDRTHPDNARLLDEFRKSADGIFKTYDTSLTFEDIAPILFEAMEETAVAELNTREKSRIAPVDWAGEYSWILIGGIGLDRGFTVEGLTVSYMPRSTGVGNADNIQQRARFFGYKKRYLGLCRIYLTSANTDAFTDYVKHEESVRGSIRKHLEDGGSLKDWRRTYFLDQKLKPTRSSVILLEMYQSKGQGGWIVPDHPFDDSETVAENREIVEQILGSFDFAPYAEDGWNDKQIVPAFSDTLALADILPMIGQFRYRWPDDNLRHSALMLGLERMVSEEPAMTCSFYALSGPWSGVDYKRTLTEKSPPKVKQLWQGANAPTNYPGARALVSSETVTFQLHRYDIQTADKKRTVRDVPILAVHIPDPLMERVWVER</sequence>
<dbReference type="Gene3D" id="3.40.50.300">
    <property type="entry name" value="P-loop containing nucleotide triphosphate hydrolases"/>
    <property type="match status" value="1"/>
</dbReference>
<dbReference type="AlphaFoldDB" id="K2I585"/>
<dbReference type="eggNOG" id="COG1100">
    <property type="taxonomic scope" value="Bacteria"/>
</dbReference>
<comment type="caution">
    <text evidence="2">The sequence shown here is derived from an EMBL/GenBank/DDBJ whole genome shotgun (WGS) entry which is preliminary data.</text>
</comment>
<keyword evidence="3" id="KW-1185">Reference proteome</keyword>
<keyword evidence="2" id="KW-0378">Hydrolase</keyword>
<proteinExistence type="predicted"/>
<keyword evidence="2" id="KW-0255">Endonuclease</keyword>
<dbReference type="EMBL" id="AMGO01000038">
    <property type="protein sequence ID" value="EKE44070.1"/>
    <property type="molecule type" value="Genomic_DNA"/>
</dbReference>
<gene>
    <name evidence="2" type="ORF">OCGS_1826</name>
</gene>
<reference evidence="2 3" key="1">
    <citation type="journal article" date="2012" name="J. Bacteriol.">
        <title>Draft Genome Sequence of Oceaniovalibus guishaninsula JLT2003T.</title>
        <authorList>
            <person name="Tang K."/>
            <person name="Liu K."/>
            <person name="Jiao N."/>
        </authorList>
    </citation>
    <scope>NUCLEOTIDE SEQUENCE [LARGE SCALE GENOMIC DNA]</scope>
    <source>
        <strain evidence="2 3">JLT2003</strain>
    </source>
</reference>
<dbReference type="InterPro" id="IPR027417">
    <property type="entry name" value="P-loop_NTPase"/>
</dbReference>
<name>K2I585_9RHOB</name>
<protein>
    <submittedName>
        <fullName evidence="2">Endonuclease, Z1 domain-containing protein</fullName>
    </submittedName>
</protein>
<dbReference type="PATRIC" id="fig|1231392.3.peg.1836"/>
<keyword evidence="2" id="KW-0540">Nuclease</keyword>
<dbReference type="Pfam" id="PF10593">
    <property type="entry name" value="Z1"/>
    <property type="match status" value="1"/>
</dbReference>
<evidence type="ECO:0000313" key="3">
    <source>
        <dbReference type="Proteomes" id="UP000006765"/>
    </source>
</evidence>
<organism evidence="2 3">
    <name type="scientific">Oceaniovalibus guishaninsula JLT2003</name>
    <dbReference type="NCBI Taxonomy" id="1231392"/>
    <lineage>
        <taxon>Bacteria</taxon>
        <taxon>Pseudomonadati</taxon>
        <taxon>Pseudomonadota</taxon>
        <taxon>Alphaproteobacteria</taxon>
        <taxon>Rhodobacterales</taxon>
        <taxon>Roseobacteraceae</taxon>
        <taxon>Oceaniovalibus</taxon>
    </lineage>
</organism>